<dbReference type="AlphaFoldDB" id="A0A0V1AHM1"/>
<accession>A0A0V1AHM1</accession>
<organism evidence="1 2">
    <name type="scientific">Trichinella spiralis</name>
    <name type="common">Trichina worm</name>
    <dbReference type="NCBI Taxonomy" id="6334"/>
    <lineage>
        <taxon>Eukaryota</taxon>
        <taxon>Metazoa</taxon>
        <taxon>Ecdysozoa</taxon>
        <taxon>Nematoda</taxon>
        <taxon>Enoplea</taxon>
        <taxon>Dorylaimia</taxon>
        <taxon>Trichinellida</taxon>
        <taxon>Trichinellidae</taxon>
        <taxon>Trichinella</taxon>
    </lineage>
</organism>
<evidence type="ECO:0000313" key="1">
    <source>
        <dbReference type="EMBL" id="KRY24338.1"/>
    </source>
</evidence>
<dbReference type="EMBL" id="JYDH01001808">
    <property type="protein sequence ID" value="KRY24338.1"/>
    <property type="molecule type" value="Genomic_DNA"/>
</dbReference>
<dbReference type="Proteomes" id="UP000054776">
    <property type="component" value="Unassembled WGS sequence"/>
</dbReference>
<keyword evidence="2" id="KW-1185">Reference proteome</keyword>
<dbReference type="InParanoid" id="A0A0V1AHM1"/>
<proteinExistence type="predicted"/>
<name>A0A0V1AHM1_TRISP</name>
<protein>
    <submittedName>
        <fullName evidence="1">Uncharacterized protein</fullName>
    </submittedName>
</protein>
<comment type="caution">
    <text evidence="1">The sequence shown here is derived from an EMBL/GenBank/DDBJ whole genome shotgun (WGS) entry which is preliminary data.</text>
</comment>
<evidence type="ECO:0000313" key="2">
    <source>
        <dbReference type="Proteomes" id="UP000054776"/>
    </source>
</evidence>
<sequence>MNRKMLDNCSLFLNLFLIPYIAENPISYKRQILHLNPGIYLHM</sequence>
<gene>
    <name evidence="1" type="ORF">T01_5622</name>
</gene>
<reference evidence="1 2" key="1">
    <citation type="submission" date="2015-01" db="EMBL/GenBank/DDBJ databases">
        <title>Evolution of Trichinella species and genotypes.</title>
        <authorList>
            <person name="Korhonen P.K."/>
            <person name="Edoardo P."/>
            <person name="Giuseppe L.R."/>
            <person name="Gasser R.B."/>
        </authorList>
    </citation>
    <scope>NUCLEOTIDE SEQUENCE [LARGE SCALE GENOMIC DNA]</scope>
    <source>
        <strain evidence="1">ISS3</strain>
    </source>
</reference>